<dbReference type="InterPro" id="IPR014016">
    <property type="entry name" value="UvrD-like_ATP-bd"/>
</dbReference>
<dbReference type="SUPFAM" id="SSF52540">
    <property type="entry name" value="P-loop containing nucleoside triphosphate hydrolases"/>
    <property type="match status" value="1"/>
</dbReference>
<feature type="binding site" evidence="5">
    <location>
        <begin position="247"/>
        <end position="254"/>
    </location>
    <ligand>
        <name>ATP</name>
        <dbReference type="ChEBI" id="CHEBI:30616"/>
    </ligand>
</feature>
<keyword evidence="4 5" id="KW-0067">ATP-binding</keyword>
<sequence length="702" mass="79697">MARCIPDKALNDSTEAVRLFNLLKRSLDDKYILRQRIPGEDWAPTFWIEHDSGRHLFLVVSPVKAGEITKLATSNTPDLFGSAKTTAPFGTGEQQHLESFYTRIQQDLTGSMPTGLIRTVAPVAVVFFNLRQADIKDLLDSPTTLLKTTPVTYGEQLKGEKGAVWIERHLGLNAGKLLPESLRRTFSPETMVPTSITTRRIQRQDNRERQTGFFLDYQQEWASKIDLAPPEEHVQMSRDFSLRLLNGVAGGGKSLILLYRARLLRQLFPDSRILCLIHNRPVTREMERRYRILTNDDHGVLWLTFMAWCKQFYPQGKPLQPHIRHSLISGIHREFLSQSRLTASQLGDEFTFIKDRLIFSETDYLNADRTGRGFALRESERALVYRALEAYDRKVTAIPHRFDWADLPRIVWQQFQSGTVSVPQYEHVLIDEAQFFAPVWFELVKMITSKGTGQLFLAADPSQGFLKRRLSWVQAGLEVRGRTHRLDRSYRTTTGILQAATRFRKLRLSDDPEQYVEPAFTNMPVGDSPRLILTDSPNDEILRTAGEIKSLLNAGIPGRDILVVYADGIRQQPLTDVFEQALGKKCYWLMTSMAKDNEQAVRLCPLGAATGLESPIVFLLGLQGLLDKESALELTDDERAELVEENTRKIYMAMTRAGQKLAITWPNASMPEPLAASLFPRQTHTEPDCNGNNSQHLTACNT</sequence>
<comment type="caution">
    <text evidence="7">The sequence shown here is derived from an EMBL/GenBank/DDBJ whole genome shotgun (WGS) entry which is preliminary data.</text>
</comment>
<evidence type="ECO:0000256" key="4">
    <source>
        <dbReference type="ARBA" id="ARBA00022840"/>
    </source>
</evidence>
<keyword evidence="3 5" id="KW-0347">Helicase</keyword>
<keyword evidence="1 5" id="KW-0547">Nucleotide-binding</keyword>
<dbReference type="RefSeq" id="WP_345194256.1">
    <property type="nucleotide sequence ID" value="NZ_BAABFL010000081.1"/>
</dbReference>
<reference evidence="8" key="1">
    <citation type="journal article" date="2019" name="Int. J. Syst. Evol. Microbiol.">
        <title>The Global Catalogue of Microorganisms (GCM) 10K type strain sequencing project: providing services to taxonomists for standard genome sequencing and annotation.</title>
        <authorList>
            <consortium name="The Broad Institute Genomics Platform"/>
            <consortium name="The Broad Institute Genome Sequencing Center for Infectious Disease"/>
            <person name="Wu L."/>
            <person name="Ma J."/>
        </authorList>
    </citation>
    <scope>NUCLEOTIDE SEQUENCE [LARGE SCALE GENOMIC DNA]</scope>
    <source>
        <strain evidence="8">JCM 17805</strain>
    </source>
</reference>
<evidence type="ECO:0000256" key="2">
    <source>
        <dbReference type="ARBA" id="ARBA00022801"/>
    </source>
</evidence>
<gene>
    <name evidence="7" type="ORF">GCM10023116_08590</name>
</gene>
<dbReference type="Gene3D" id="3.40.50.300">
    <property type="entry name" value="P-loop containing nucleotide triphosphate hydrolases"/>
    <property type="match status" value="2"/>
</dbReference>
<keyword evidence="8" id="KW-1185">Reference proteome</keyword>
<evidence type="ECO:0000259" key="6">
    <source>
        <dbReference type="PROSITE" id="PS51198"/>
    </source>
</evidence>
<organism evidence="7 8">
    <name type="scientific">Kistimonas scapharcae</name>
    <dbReference type="NCBI Taxonomy" id="1036133"/>
    <lineage>
        <taxon>Bacteria</taxon>
        <taxon>Pseudomonadati</taxon>
        <taxon>Pseudomonadota</taxon>
        <taxon>Gammaproteobacteria</taxon>
        <taxon>Oceanospirillales</taxon>
        <taxon>Endozoicomonadaceae</taxon>
        <taxon>Kistimonas</taxon>
    </lineage>
</organism>
<dbReference type="Pfam" id="PF00580">
    <property type="entry name" value="UvrD-helicase"/>
    <property type="match status" value="1"/>
</dbReference>
<evidence type="ECO:0000313" key="7">
    <source>
        <dbReference type="EMBL" id="GAA4648590.1"/>
    </source>
</evidence>
<proteinExistence type="predicted"/>
<protein>
    <recommendedName>
        <fullName evidence="6">UvrD-like helicase ATP-binding domain-containing protein</fullName>
    </recommendedName>
</protein>
<dbReference type="PROSITE" id="PS51198">
    <property type="entry name" value="UVRD_HELICASE_ATP_BIND"/>
    <property type="match status" value="1"/>
</dbReference>
<accession>A0ABP8V0G6</accession>
<evidence type="ECO:0000256" key="5">
    <source>
        <dbReference type="PROSITE-ProRule" id="PRU00560"/>
    </source>
</evidence>
<evidence type="ECO:0000313" key="8">
    <source>
        <dbReference type="Proteomes" id="UP001500604"/>
    </source>
</evidence>
<feature type="domain" description="UvrD-like helicase ATP-binding" evidence="6">
    <location>
        <begin position="226"/>
        <end position="493"/>
    </location>
</feature>
<dbReference type="InterPro" id="IPR000212">
    <property type="entry name" value="DNA_helicase_UvrD/REP"/>
</dbReference>
<dbReference type="PANTHER" id="PTHR11070">
    <property type="entry name" value="UVRD / RECB / PCRA DNA HELICASE FAMILY MEMBER"/>
    <property type="match status" value="1"/>
</dbReference>
<name>A0ABP8V0G6_9GAMM</name>
<keyword evidence="2 5" id="KW-0378">Hydrolase</keyword>
<dbReference type="EMBL" id="BAABFL010000081">
    <property type="protein sequence ID" value="GAA4648590.1"/>
    <property type="molecule type" value="Genomic_DNA"/>
</dbReference>
<evidence type="ECO:0000256" key="1">
    <source>
        <dbReference type="ARBA" id="ARBA00022741"/>
    </source>
</evidence>
<evidence type="ECO:0000256" key="3">
    <source>
        <dbReference type="ARBA" id="ARBA00022806"/>
    </source>
</evidence>
<dbReference type="Proteomes" id="UP001500604">
    <property type="component" value="Unassembled WGS sequence"/>
</dbReference>
<dbReference type="PANTHER" id="PTHR11070:SF45">
    <property type="entry name" value="DNA 3'-5' HELICASE"/>
    <property type="match status" value="1"/>
</dbReference>
<dbReference type="InterPro" id="IPR027417">
    <property type="entry name" value="P-loop_NTPase"/>
</dbReference>